<dbReference type="EMBL" id="FNQO01000004">
    <property type="protein sequence ID" value="SEA41769.1"/>
    <property type="molecule type" value="Genomic_DNA"/>
</dbReference>
<dbReference type="SUPFAM" id="SSF51206">
    <property type="entry name" value="cAMP-binding domain-like"/>
    <property type="match status" value="1"/>
</dbReference>
<keyword evidence="1" id="KW-0805">Transcription regulation</keyword>
<dbReference type="GO" id="GO:0016301">
    <property type="term" value="F:kinase activity"/>
    <property type="evidence" value="ECO:0007669"/>
    <property type="project" value="UniProtKB-KW"/>
</dbReference>
<evidence type="ECO:0000259" key="5">
    <source>
        <dbReference type="PROSITE" id="PS51063"/>
    </source>
</evidence>
<dbReference type="Gene3D" id="1.10.10.10">
    <property type="entry name" value="Winged helix-like DNA-binding domain superfamily/Winged helix DNA-binding domain"/>
    <property type="match status" value="1"/>
</dbReference>
<dbReference type="Pfam" id="PF13545">
    <property type="entry name" value="HTH_Crp_2"/>
    <property type="match status" value="1"/>
</dbReference>
<dbReference type="PROSITE" id="PS50042">
    <property type="entry name" value="CNMP_BINDING_3"/>
    <property type="match status" value="1"/>
</dbReference>
<accession>A0A1H4B0Z6</accession>
<dbReference type="PROSITE" id="PS51063">
    <property type="entry name" value="HTH_CRP_2"/>
    <property type="match status" value="1"/>
</dbReference>
<evidence type="ECO:0000256" key="1">
    <source>
        <dbReference type="ARBA" id="ARBA00023015"/>
    </source>
</evidence>
<dbReference type="GO" id="GO:0003700">
    <property type="term" value="F:DNA-binding transcription factor activity"/>
    <property type="evidence" value="ECO:0007669"/>
    <property type="project" value="TreeGrafter"/>
</dbReference>
<organism evidence="6 7">
    <name type="scientific">Microbulbifer marinus</name>
    <dbReference type="NCBI Taxonomy" id="658218"/>
    <lineage>
        <taxon>Bacteria</taxon>
        <taxon>Pseudomonadati</taxon>
        <taxon>Pseudomonadota</taxon>
        <taxon>Gammaproteobacteria</taxon>
        <taxon>Cellvibrionales</taxon>
        <taxon>Microbulbiferaceae</taxon>
        <taxon>Microbulbifer</taxon>
    </lineage>
</organism>
<dbReference type="PANTHER" id="PTHR24567">
    <property type="entry name" value="CRP FAMILY TRANSCRIPTIONAL REGULATORY PROTEIN"/>
    <property type="match status" value="1"/>
</dbReference>
<dbReference type="InterPro" id="IPR014710">
    <property type="entry name" value="RmlC-like_jellyroll"/>
</dbReference>
<dbReference type="OrthoDB" id="6881322at2"/>
<keyword evidence="6" id="KW-0418">Kinase</keyword>
<dbReference type="GO" id="GO:0005829">
    <property type="term" value="C:cytosol"/>
    <property type="evidence" value="ECO:0007669"/>
    <property type="project" value="TreeGrafter"/>
</dbReference>
<keyword evidence="7" id="KW-1185">Reference proteome</keyword>
<evidence type="ECO:0000256" key="2">
    <source>
        <dbReference type="ARBA" id="ARBA00023125"/>
    </source>
</evidence>
<dbReference type="InterPro" id="IPR012318">
    <property type="entry name" value="HTH_CRP"/>
</dbReference>
<dbReference type="CDD" id="cd00038">
    <property type="entry name" value="CAP_ED"/>
    <property type="match status" value="1"/>
</dbReference>
<dbReference type="InterPro" id="IPR036390">
    <property type="entry name" value="WH_DNA-bd_sf"/>
</dbReference>
<dbReference type="SMART" id="SM00419">
    <property type="entry name" value="HTH_CRP"/>
    <property type="match status" value="1"/>
</dbReference>
<keyword evidence="2" id="KW-0238">DNA-binding</keyword>
<dbReference type="SUPFAM" id="SSF46785">
    <property type="entry name" value="Winged helix' DNA-binding domain"/>
    <property type="match status" value="1"/>
</dbReference>
<dbReference type="Proteomes" id="UP000198658">
    <property type="component" value="Unassembled WGS sequence"/>
</dbReference>
<dbReference type="GO" id="GO:0003677">
    <property type="term" value="F:DNA binding"/>
    <property type="evidence" value="ECO:0007669"/>
    <property type="project" value="UniProtKB-KW"/>
</dbReference>
<evidence type="ECO:0000313" key="7">
    <source>
        <dbReference type="Proteomes" id="UP000198658"/>
    </source>
</evidence>
<gene>
    <name evidence="6" type="ORF">SAMN05216562_3023</name>
</gene>
<dbReference type="InterPro" id="IPR000595">
    <property type="entry name" value="cNMP-bd_dom"/>
</dbReference>
<sequence length="226" mass="25055">MRAIDYAGVLKHQPIFSQFTPAECEELLAYCTPHNLVKNENLFQQGETATGFYVVVHGRIKLALQAPRGAEKVVEIVTDGGSFGEAAMFLAKPYPVLAQALCESLVIFVRGEFIFARIASDPQFARSMLCVLSHQLHALIADVESYSLKSATERIAAFVLKESARRSSDQITLALSKYVLASRLSITPETLSRALHQMSNRGLVEVDGRKIRILDRPQLHEMLQPA</sequence>
<evidence type="ECO:0000313" key="6">
    <source>
        <dbReference type="EMBL" id="SEA41769.1"/>
    </source>
</evidence>
<dbReference type="InterPro" id="IPR036388">
    <property type="entry name" value="WH-like_DNA-bd_sf"/>
</dbReference>
<dbReference type="AlphaFoldDB" id="A0A1H4B0Z6"/>
<proteinExistence type="predicted"/>
<keyword evidence="3" id="KW-0804">Transcription</keyword>
<name>A0A1H4B0Z6_9GAMM</name>
<feature type="domain" description="Cyclic nucleotide-binding" evidence="4">
    <location>
        <begin position="15"/>
        <end position="93"/>
    </location>
</feature>
<evidence type="ECO:0000259" key="4">
    <source>
        <dbReference type="PROSITE" id="PS50042"/>
    </source>
</evidence>
<dbReference type="PANTHER" id="PTHR24567:SF74">
    <property type="entry name" value="HTH-TYPE TRANSCRIPTIONAL REGULATOR ARCR"/>
    <property type="match status" value="1"/>
</dbReference>
<dbReference type="SMART" id="SM00100">
    <property type="entry name" value="cNMP"/>
    <property type="match status" value="1"/>
</dbReference>
<keyword evidence="6" id="KW-0808">Transferase</keyword>
<protein>
    <submittedName>
        <fullName evidence="6">cAMP-binding domain of CRP or a regulatory subunit of cAMP-dependent protein kinases</fullName>
    </submittedName>
</protein>
<evidence type="ECO:0000256" key="3">
    <source>
        <dbReference type="ARBA" id="ARBA00023163"/>
    </source>
</evidence>
<dbReference type="STRING" id="658218.SAMN05216562_3023"/>
<dbReference type="Gene3D" id="2.60.120.10">
    <property type="entry name" value="Jelly Rolls"/>
    <property type="match status" value="1"/>
</dbReference>
<dbReference type="RefSeq" id="WP_091390588.1">
    <property type="nucleotide sequence ID" value="NZ_FNQO01000004.1"/>
</dbReference>
<reference evidence="7" key="1">
    <citation type="submission" date="2016-10" db="EMBL/GenBank/DDBJ databases">
        <authorList>
            <person name="Varghese N."/>
            <person name="Submissions S."/>
        </authorList>
    </citation>
    <scope>NUCLEOTIDE SEQUENCE [LARGE SCALE GENOMIC DNA]</scope>
    <source>
        <strain evidence="7">CGMCC 1.10657</strain>
    </source>
</reference>
<dbReference type="Pfam" id="PF00027">
    <property type="entry name" value="cNMP_binding"/>
    <property type="match status" value="1"/>
</dbReference>
<dbReference type="InterPro" id="IPR050397">
    <property type="entry name" value="Env_Response_Regulators"/>
</dbReference>
<feature type="domain" description="HTH crp-type" evidence="5">
    <location>
        <begin position="149"/>
        <end position="217"/>
    </location>
</feature>
<dbReference type="InterPro" id="IPR018490">
    <property type="entry name" value="cNMP-bd_dom_sf"/>
</dbReference>